<sequence>METTFFLILLSAGLSTSALSSHYRQLFLTDSKITWAEAQTYCRENYTDLITVYNEVERIQIEKVLEKIKITDLYGIYLGLKRRQGDTKWSNGDIVHYDNHSHGTNGTKPYCHSMSASGRWENVSCTERKSFMCYDEGEEGSPLSYTLIKQESSWCDAQQYCREHHTDLVSINSHTQNTQVRDLGLSGASFWIGLMSADREWSDGGCSPFRYFFHHLPCT</sequence>
<dbReference type="Proteomes" id="UP001152803">
    <property type="component" value="Unassembled WGS sequence"/>
</dbReference>
<dbReference type="AlphaFoldDB" id="A0A9Q1CV48"/>
<gene>
    <name evidence="3" type="ORF">COCON_G00228540</name>
</gene>
<dbReference type="InterPro" id="IPR016187">
    <property type="entry name" value="CTDL_fold"/>
</dbReference>
<name>A0A9Q1CV48_CONCO</name>
<dbReference type="Gene3D" id="3.10.100.10">
    <property type="entry name" value="Mannose-Binding Protein A, subunit A"/>
    <property type="match status" value="2"/>
</dbReference>
<feature type="domain" description="C-type lectin" evidence="2">
    <location>
        <begin position="145"/>
        <end position="211"/>
    </location>
</feature>
<protein>
    <recommendedName>
        <fullName evidence="2">C-type lectin domain-containing protein</fullName>
    </recommendedName>
</protein>
<dbReference type="PANTHER" id="PTHR45784">
    <property type="entry name" value="C-TYPE LECTIN DOMAIN FAMILY 20 MEMBER A-RELATED"/>
    <property type="match status" value="1"/>
</dbReference>
<keyword evidence="1" id="KW-0732">Signal</keyword>
<feature type="signal peptide" evidence="1">
    <location>
        <begin position="1"/>
        <end position="20"/>
    </location>
</feature>
<proteinExistence type="predicted"/>
<feature type="domain" description="C-type lectin" evidence="2">
    <location>
        <begin position="27"/>
        <end position="134"/>
    </location>
</feature>
<dbReference type="PROSITE" id="PS50041">
    <property type="entry name" value="C_TYPE_LECTIN_2"/>
    <property type="match status" value="2"/>
</dbReference>
<dbReference type="PANTHER" id="PTHR45784:SF3">
    <property type="entry name" value="C-TYPE LECTIN DOMAIN FAMILY 4 MEMBER K-LIKE-RELATED"/>
    <property type="match status" value="1"/>
</dbReference>
<dbReference type="Pfam" id="PF00059">
    <property type="entry name" value="Lectin_C"/>
    <property type="match status" value="2"/>
</dbReference>
<dbReference type="EMBL" id="JAFJMO010000019">
    <property type="protein sequence ID" value="KAJ8249638.1"/>
    <property type="molecule type" value="Genomic_DNA"/>
</dbReference>
<evidence type="ECO:0000256" key="1">
    <source>
        <dbReference type="SAM" id="SignalP"/>
    </source>
</evidence>
<organism evidence="3 4">
    <name type="scientific">Conger conger</name>
    <name type="common">Conger eel</name>
    <name type="synonym">Muraena conger</name>
    <dbReference type="NCBI Taxonomy" id="82655"/>
    <lineage>
        <taxon>Eukaryota</taxon>
        <taxon>Metazoa</taxon>
        <taxon>Chordata</taxon>
        <taxon>Craniata</taxon>
        <taxon>Vertebrata</taxon>
        <taxon>Euteleostomi</taxon>
        <taxon>Actinopterygii</taxon>
        <taxon>Neopterygii</taxon>
        <taxon>Teleostei</taxon>
        <taxon>Anguilliformes</taxon>
        <taxon>Congridae</taxon>
        <taxon>Conger</taxon>
    </lineage>
</organism>
<dbReference type="SMART" id="SM00034">
    <property type="entry name" value="CLECT"/>
    <property type="match status" value="1"/>
</dbReference>
<dbReference type="InterPro" id="IPR001304">
    <property type="entry name" value="C-type_lectin-like"/>
</dbReference>
<accession>A0A9Q1CV48</accession>
<evidence type="ECO:0000313" key="3">
    <source>
        <dbReference type="EMBL" id="KAJ8249638.1"/>
    </source>
</evidence>
<dbReference type="InterPro" id="IPR016186">
    <property type="entry name" value="C-type_lectin-like/link_sf"/>
</dbReference>
<feature type="chain" id="PRO_5040435303" description="C-type lectin domain-containing protein" evidence="1">
    <location>
        <begin position="21"/>
        <end position="219"/>
    </location>
</feature>
<dbReference type="OrthoDB" id="8950604at2759"/>
<comment type="caution">
    <text evidence="3">The sequence shown here is derived from an EMBL/GenBank/DDBJ whole genome shotgun (WGS) entry which is preliminary data.</text>
</comment>
<reference evidence="3" key="1">
    <citation type="journal article" date="2023" name="Science">
        <title>Genome structures resolve the early diversification of teleost fishes.</title>
        <authorList>
            <person name="Parey E."/>
            <person name="Louis A."/>
            <person name="Montfort J."/>
            <person name="Bouchez O."/>
            <person name="Roques C."/>
            <person name="Iampietro C."/>
            <person name="Lluch J."/>
            <person name="Castinel A."/>
            <person name="Donnadieu C."/>
            <person name="Desvignes T."/>
            <person name="Floi Bucao C."/>
            <person name="Jouanno E."/>
            <person name="Wen M."/>
            <person name="Mejri S."/>
            <person name="Dirks R."/>
            <person name="Jansen H."/>
            <person name="Henkel C."/>
            <person name="Chen W.J."/>
            <person name="Zahm M."/>
            <person name="Cabau C."/>
            <person name="Klopp C."/>
            <person name="Thompson A.W."/>
            <person name="Robinson-Rechavi M."/>
            <person name="Braasch I."/>
            <person name="Lecointre G."/>
            <person name="Bobe J."/>
            <person name="Postlethwait J.H."/>
            <person name="Berthelot C."/>
            <person name="Roest Crollius H."/>
            <person name="Guiguen Y."/>
        </authorList>
    </citation>
    <scope>NUCLEOTIDE SEQUENCE</scope>
    <source>
        <strain evidence="3">Concon-B</strain>
    </source>
</reference>
<evidence type="ECO:0000313" key="4">
    <source>
        <dbReference type="Proteomes" id="UP001152803"/>
    </source>
</evidence>
<evidence type="ECO:0000259" key="2">
    <source>
        <dbReference type="PROSITE" id="PS50041"/>
    </source>
</evidence>
<dbReference type="SUPFAM" id="SSF56436">
    <property type="entry name" value="C-type lectin-like"/>
    <property type="match status" value="2"/>
</dbReference>
<keyword evidence="4" id="KW-1185">Reference proteome</keyword>